<evidence type="ECO:0000313" key="2">
    <source>
        <dbReference type="Proteomes" id="UP001165960"/>
    </source>
</evidence>
<accession>A0ACC2SAP8</accession>
<organism evidence="1 2">
    <name type="scientific">Entomophthora muscae</name>
    <dbReference type="NCBI Taxonomy" id="34485"/>
    <lineage>
        <taxon>Eukaryota</taxon>
        <taxon>Fungi</taxon>
        <taxon>Fungi incertae sedis</taxon>
        <taxon>Zoopagomycota</taxon>
        <taxon>Entomophthoromycotina</taxon>
        <taxon>Entomophthoromycetes</taxon>
        <taxon>Entomophthorales</taxon>
        <taxon>Entomophthoraceae</taxon>
        <taxon>Entomophthora</taxon>
    </lineage>
</organism>
<proteinExistence type="predicted"/>
<reference evidence="1" key="1">
    <citation type="submission" date="2022-04" db="EMBL/GenBank/DDBJ databases">
        <title>Genome of the entomopathogenic fungus Entomophthora muscae.</title>
        <authorList>
            <person name="Elya C."/>
            <person name="Lovett B.R."/>
            <person name="Lee E."/>
            <person name="Macias A.M."/>
            <person name="Hajek A.E."/>
            <person name="De Bivort B.L."/>
            <person name="Kasson M.T."/>
            <person name="De Fine Licht H.H."/>
            <person name="Stajich J.E."/>
        </authorList>
    </citation>
    <scope>NUCLEOTIDE SEQUENCE</scope>
    <source>
        <strain evidence="1">Berkeley</strain>
    </source>
</reference>
<sequence>MRITFLVALCQALPNAPLRVIKLGGNPPGYNYYLPDGAKWSGGPMFIQNHYLPPASSDTQCVENGGTTYCITEHARYLNVTTTGQTFPSRCWFSDCYIKVQFPSFIKPLVAISRISPEPIFTLNAAPYLSEQRCNGSSPIMHAPGWVYNSLQLYHIYLVVHLEIIILVDGKEMRSTQVIFNTLSVTDTGECDSFITHKL</sequence>
<dbReference type="EMBL" id="QTSX02005686">
    <property type="protein sequence ID" value="KAJ9059400.1"/>
    <property type="molecule type" value="Genomic_DNA"/>
</dbReference>
<gene>
    <name evidence="1" type="ORF">DSO57_1002820</name>
</gene>
<keyword evidence="2" id="KW-1185">Reference proteome</keyword>
<evidence type="ECO:0000313" key="1">
    <source>
        <dbReference type="EMBL" id="KAJ9059400.1"/>
    </source>
</evidence>
<protein>
    <submittedName>
        <fullName evidence="1">Uncharacterized protein</fullName>
    </submittedName>
</protein>
<comment type="caution">
    <text evidence="1">The sequence shown here is derived from an EMBL/GenBank/DDBJ whole genome shotgun (WGS) entry which is preliminary data.</text>
</comment>
<name>A0ACC2SAP8_9FUNG</name>
<dbReference type="Proteomes" id="UP001165960">
    <property type="component" value="Unassembled WGS sequence"/>
</dbReference>